<keyword evidence="3" id="KW-1185">Reference proteome</keyword>
<proteinExistence type="predicted"/>
<accession>A0AA46YJM4</accession>
<dbReference type="AlphaFoldDB" id="A0AA46YJM4"/>
<gene>
    <name evidence="2" type="ORF">L0C25_19720</name>
</gene>
<organism evidence="2 3">
    <name type="scientific">Solicola gregarius</name>
    <dbReference type="NCBI Taxonomy" id="2908642"/>
    <lineage>
        <taxon>Bacteria</taxon>
        <taxon>Bacillati</taxon>
        <taxon>Actinomycetota</taxon>
        <taxon>Actinomycetes</taxon>
        <taxon>Propionibacteriales</taxon>
        <taxon>Nocardioidaceae</taxon>
        <taxon>Solicola</taxon>
    </lineage>
</organism>
<sequence>MHQQRARPSRGGRDKHPLAGCDPPLAYETQRGDAVVDRRGRLLRADSVGYLDYVLDVGQRLLRVRARRTQGNLAPDPHRVHPWPDRRHLAGAAATRYVRGLEREVLPAPAAAQQGVQVDDVGRGKAYDDLSRAGHGIRHLLRYQRLWSAELVHPDRLHAASSWSRGLPRT</sequence>
<reference evidence="2" key="1">
    <citation type="submission" date="2022-01" db="EMBL/GenBank/DDBJ databases">
        <title>Nocardioidaceae gen. sp. A5X3R13.</title>
        <authorList>
            <person name="Lopez Marin M.A."/>
            <person name="Uhlik O."/>
        </authorList>
    </citation>
    <scope>NUCLEOTIDE SEQUENCE</scope>
    <source>
        <strain evidence="2">A5X3R13</strain>
    </source>
</reference>
<feature type="compositionally biased region" description="Basic residues" evidence="1">
    <location>
        <begin position="1"/>
        <end position="10"/>
    </location>
</feature>
<evidence type="ECO:0000313" key="3">
    <source>
        <dbReference type="Proteomes" id="UP001164390"/>
    </source>
</evidence>
<protein>
    <submittedName>
        <fullName evidence="2">Uncharacterized protein</fullName>
    </submittedName>
</protein>
<evidence type="ECO:0000313" key="2">
    <source>
        <dbReference type="EMBL" id="UYM04740.1"/>
    </source>
</evidence>
<feature type="region of interest" description="Disordered" evidence="1">
    <location>
        <begin position="1"/>
        <end position="26"/>
    </location>
</feature>
<name>A0AA46YJM4_9ACTN</name>
<dbReference type="EMBL" id="CP094970">
    <property type="protein sequence ID" value="UYM04740.1"/>
    <property type="molecule type" value="Genomic_DNA"/>
</dbReference>
<evidence type="ECO:0000256" key="1">
    <source>
        <dbReference type="SAM" id="MobiDB-lite"/>
    </source>
</evidence>
<dbReference type="Proteomes" id="UP001164390">
    <property type="component" value="Chromosome"/>
</dbReference>
<dbReference type="KEGG" id="sgrg:L0C25_19720"/>